<gene>
    <name evidence="2" type="ORF">PILCRDRAFT_13024</name>
</gene>
<evidence type="ECO:0000313" key="3">
    <source>
        <dbReference type="Proteomes" id="UP000054166"/>
    </source>
</evidence>
<feature type="compositionally biased region" description="Basic residues" evidence="1">
    <location>
        <begin position="504"/>
        <end position="513"/>
    </location>
</feature>
<dbReference type="Proteomes" id="UP000054166">
    <property type="component" value="Unassembled WGS sequence"/>
</dbReference>
<protein>
    <recommendedName>
        <fullName evidence="4">Ubiquitin-like protease family profile domain-containing protein</fullName>
    </recommendedName>
</protein>
<feature type="compositionally biased region" description="Polar residues" evidence="1">
    <location>
        <begin position="20"/>
        <end position="45"/>
    </location>
</feature>
<evidence type="ECO:0000313" key="2">
    <source>
        <dbReference type="EMBL" id="KIM76117.1"/>
    </source>
</evidence>
<dbReference type="OrthoDB" id="3057432at2759"/>
<dbReference type="EMBL" id="KN833038">
    <property type="protein sequence ID" value="KIM76117.1"/>
    <property type="molecule type" value="Genomic_DNA"/>
</dbReference>
<dbReference type="InParanoid" id="A0A0C3BFN8"/>
<feature type="compositionally biased region" description="Polar residues" evidence="1">
    <location>
        <begin position="62"/>
        <end position="94"/>
    </location>
</feature>
<reference evidence="3" key="2">
    <citation type="submission" date="2015-01" db="EMBL/GenBank/DDBJ databases">
        <title>Evolutionary Origins and Diversification of the Mycorrhizal Mutualists.</title>
        <authorList>
            <consortium name="DOE Joint Genome Institute"/>
            <consortium name="Mycorrhizal Genomics Consortium"/>
            <person name="Kohler A."/>
            <person name="Kuo A."/>
            <person name="Nagy L.G."/>
            <person name="Floudas D."/>
            <person name="Copeland A."/>
            <person name="Barry K.W."/>
            <person name="Cichocki N."/>
            <person name="Veneault-Fourrey C."/>
            <person name="LaButti K."/>
            <person name="Lindquist E.A."/>
            <person name="Lipzen A."/>
            <person name="Lundell T."/>
            <person name="Morin E."/>
            <person name="Murat C."/>
            <person name="Riley R."/>
            <person name="Ohm R."/>
            <person name="Sun H."/>
            <person name="Tunlid A."/>
            <person name="Henrissat B."/>
            <person name="Grigoriev I.V."/>
            <person name="Hibbett D.S."/>
            <person name="Martin F."/>
        </authorList>
    </citation>
    <scope>NUCLEOTIDE SEQUENCE [LARGE SCALE GENOMIC DNA]</scope>
    <source>
        <strain evidence="3">F 1598</strain>
    </source>
</reference>
<dbReference type="STRING" id="765440.A0A0C3BFN8"/>
<evidence type="ECO:0008006" key="4">
    <source>
        <dbReference type="Google" id="ProtNLM"/>
    </source>
</evidence>
<feature type="compositionally biased region" description="Acidic residues" evidence="1">
    <location>
        <begin position="480"/>
        <end position="489"/>
    </location>
</feature>
<dbReference type="AlphaFoldDB" id="A0A0C3BFN8"/>
<keyword evidence="3" id="KW-1185">Reference proteome</keyword>
<organism evidence="2 3">
    <name type="scientific">Piloderma croceum (strain F 1598)</name>
    <dbReference type="NCBI Taxonomy" id="765440"/>
    <lineage>
        <taxon>Eukaryota</taxon>
        <taxon>Fungi</taxon>
        <taxon>Dikarya</taxon>
        <taxon>Basidiomycota</taxon>
        <taxon>Agaricomycotina</taxon>
        <taxon>Agaricomycetes</taxon>
        <taxon>Agaricomycetidae</taxon>
        <taxon>Atheliales</taxon>
        <taxon>Atheliaceae</taxon>
        <taxon>Piloderma</taxon>
    </lineage>
</organism>
<name>A0A0C3BFN8_PILCF</name>
<proteinExistence type="predicted"/>
<accession>A0A0C3BFN8</accession>
<sequence length="879" mass="100160">MSDSDNEDWDNFVASVAENSANTLTHLPRNTVSPNTSILPMSNHSSDIETQEWESFLASVPTPVTASTMPPQPSKSGSRTDVSPDISVQWNTILDTIPRSPSDANAATASLSPTADRDEWDTFLAQVTSSPEALRRNPSAPVITSESEPPDSSLEHQPSSAEDEYHPSPVPDPVLYVPTSDSLLDDDDMQNVIDDMSAEPAFWSNAIDSLHTVTPGVYLGGECIDFYLRTHWMRERNHACMWFVHLEAVCLPMDEEVPVRPVVFIRFFVDHYFVVVDYEEDLMFTFGRHTTSDLAGVYTHDKDDLKQWQAQWLWLHLQRLFQWEGFSMAPNQVISVNWPQNGRDCGPLVCSLTKTLLSNGIEFDEEGSPVVPNIECAHYGQLCLLNETIDNLRCCYHLYQTNGANMCTVLKQSAIYALSVGLESFLDADRIHNHLATVHDKCLACKHIHRIKLAAQNEDVTKGRVSDEVDEWEERRTEKSDDDEDDLEWIEGPNDGNHTTLPAHLKRNKKKKKLMEGARRRIPDKFRAPTTKQGKAIPLKPQRFQILQRNKHRDFNNYFGGPTLEDMMELQRPGGLEAYPNNWNVAPTIHSPWELFKNYGYTLEPEFALMLNQQEPLMVRENLLPIREPDSSSEEDSDEEVPRWEEMGIEEMLALAPEENSFESMKMFVQGVMEDGETLIKLDLKWDWFPLRPDKHLLSLDIDSINWITYKLRVLTEISVHILPYSGARPPIWKNNHAYIEVLMPQSKINKDMGSRTEWFSNRKSLSAIPHIHFAKIGQGSTSFNVHVMFPRMMHKNPLTGRSATLIPFEIQSLWLTDIVYPAIIAGDTLAVRMMTKSIKINNTTKRRELRLRVAASDKRNAAGETKAYAGENLYGRVR</sequence>
<feature type="compositionally biased region" description="Polar residues" evidence="1">
    <location>
        <begin position="102"/>
        <end position="113"/>
    </location>
</feature>
<dbReference type="HOGENOM" id="CLU_015852_0_0_1"/>
<evidence type="ECO:0000256" key="1">
    <source>
        <dbReference type="SAM" id="MobiDB-lite"/>
    </source>
</evidence>
<feature type="region of interest" description="Disordered" evidence="1">
    <location>
        <begin position="20"/>
        <end position="172"/>
    </location>
</feature>
<reference evidence="2 3" key="1">
    <citation type="submission" date="2014-04" db="EMBL/GenBank/DDBJ databases">
        <authorList>
            <consortium name="DOE Joint Genome Institute"/>
            <person name="Kuo A."/>
            <person name="Tarkka M."/>
            <person name="Buscot F."/>
            <person name="Kohler A."/>
            <person name="Nagy L.G."/>
            <person name="Floudas D."/>
            <person name="Copeland A."/>
            <person name="Barry K.W."/>
            <person name="Cichocki N."/>
            <person name="Veneault-Fourrey C."/>
            <person name="LaButti K."/>
            <person name="Lindquist E.A."/>
            <person name="Lipzen A."/>
            <person name="Lundell T."/>
            <person name="Morin E."/>
            <person name="Murat C."/>
            <person name="Sun H."/>
            <person name="Tunlid A."/>
            <person name="Henrissat B."/>
            <person name="Grigoriev I.V."/>
            <person name="Hibbett D.S."/>
            <person name="Martin F."/>
            <person name="Nordberg H.P."/>
            <person name="Cantor M.N."/>
            <person name="Hua S.X."/>
        </authorList>
    </citation>
    <scope>NUCLEOTIDE SEQUENCE [LARGE SCALE GENOMIC DNA]</scope>
    <source>
        <strain evidence="2 3">F 1598</strain>
    </source>
</reference>
<feature type="region of interest" description="Disordered" evidence="1">
    <location>
        <begin position="463"/>
        <end position="516"/>
    </location>
</feature>
<feature type="compositionally biased region" description="Basic and acidic residues" evidence="1">
    <location>
        <begin position="463"/>
        <end position="479"/>
    </location>
</feature>